<evidence type="ECO:0000256" key="5">
    <source>
        <dbReference type="ARBA" id="ARBA00022840"/>
    </source>
</evidence>
<dbReference type="GO" id="GO:0046872">
    <property type="term" value="F:metal ion binding"/>
    <property type="evidence" value="ECO:0007669"/>
    <property type="project" value="UniProtKB-KW"/>
</dbReference>
<dbReference type="UniPathway" id="UPA00850"/>
<dbReference type="OrthoDB" id="5212574at2759"/>
<keyword evidence="9" id="KW-1185">Reference proteome</keyword>
<evidence type="ECO:0000256" key="7">
    <source>
        <dbReference type="PIRNR" id="PIRNR001563"/>
    </source>
</evidence>
<dbReference type="GO" id="GO:0004326">
    <property type="term" value="F:tetrahydrofolylpolyglutamate synthase activity"/>
    <property type="evidence" value="ECO:0007669"/>
    <property type="project" value="InterPro"/>
</dbReference>
<dbReference type="NCBIfam" id="TIGR01499">
    <property type="entry name" value="folC"/>
    <property type="match status" value="1"/>
</dbReference>
<comment type="catalytic activity">
    <reaction evidence="7">
        <text>7,8-dihydropteroate + L-glutamate + ATP = 7,8-dihydrofolate + ADP + phosphate + H(+)</text>
        <dbReference type="Rhea" id="RHEA:23584"/>
        <dbReference type="ChEBI" id="CHEBI:15378"/>
        <dbReference type="ChEBI" id="CHEBI:17839"/>
        <dbReference type="ChEBI" id="CHEBI:29985"/>
        <dbReference type="ChEBI" id="CHEBI:30616"/>
        <dbReference type="ChEBI" id="CHEBI:43474"/>
        <dbReference type="ChEBI" id="CHEBI:57451"/>
        <dbReference type="ChEBI" id="CHEBI:456216"/>
        <dbReference type="EC" id="6.3.2.12"/>
    </reaction>
</comment>
<keyword evidence="5 7" id="KW-0067">ATP-binding</keyword>
<dbReference type="KEGG" id="erc:Ecym_6102"/>
<dbReference type="InterPro" id="IPR036615">
    <property type="entry name" value="Mur_ligase_C_dom_sf"/>
</dbReference>
<dbReference type="GO" id="GO:0006730">
    <property type="term" value="P:one-carbon metabolic process"/>
    <property type="evidence" value="ECO:0007669"/>
    <property type="project" value="UniProtKB-KW"/>
</dbReference>
<dbReference type="GO" id="GO:0005829">
    <property type="term" value="C:cytosol"/>
    <property type="evidence" value="ECO:0007669"/>
    <property type="project" value="TreeGrafter"/>
</dbReference>
<dbReference type="GO" id="GO:0005524">
    <property type="term" value="F:ATP binding"/>
    <property type="evidence" value="ECO:0007669"/>
    <property type="project" value="UniProtKB-KW"/>
</dbReference>
<evidence type="ECO:0000256" key="6">
    <source>
        <dbReference type="ARBA" id="ARBA00022842"/>
    </source>
</evidence>
<dbReference type="Gene3D" id="3.90.190.20">
    <property type="entry name" value="Mur ligase, C-terminal domain"/>
    <property type="match status" value="1"/>
</dbReference>
<comment type="similarity">
    <text evidence="1 7">Belongs to the folylpolyglutamate synthase family.</text>
</comment>
<dbReference type="InterPro" id="IPR036565">
    <property type="entry name" value="Mur-like_cat_sf"/>
</dbReference>
<dbReference type="eggNOG" id="KOG2525">
    <property type="taxonomic scope" value="Eukaryota"/>
</dbReference>
<keyword evidence="7" id="KW-0554">One-carbon metabolism</keyword>
<dbReference type="PANTHER" id="PTHR11136:SF0">
    <property type="entry name" value="DIHYDROFOLATE SYNTHETASE-RELATED"/>
    <property type="match status" value="1"/>
</dbReference>
<dbReference type="InParanoid" id="G8JV18"/>
<keyword evidence="6" id="KW-0460">Magnesium</keyword>
<dbReference type="RefSeq" id="XP_003647314.1">
    <property type="nucleotide sequence ID" value="XM_003647266.1"/>
</dbReference>
<dbReference type="AlphaFoldDB" id="G8JV18"/>
<evidence type="ECO:0000313" key="8">
    <source>
        <dbReference type="EMBL" id="AET40497.1"/>
    </source>
</evidence>
<name>G8JV18_ERECY</name>
<dbReference type="InterPro" id="IPR001645">
    <property type="entry name" value="Folylpolyglutamate_synth"/>
</dbReference>
<dbReference type="Proteomes" id="UP000006790">
    <property type="component" value="Chromosome 6"/>
</dbReference>
<evidence type="ECO:0000256" key="4">
    <source>
        <dbReference type="ARBA" id="ARBA00022741"/>
    </source>
</evidence>
<dbReference type="PIRSF" id="PIRSF001563">
    <property type="entry name" value="Folylpolyglu_synth"/>
    <property type="match status" value="1"/>
</dbReference>
<dbReference type="InterPro" id="IPR018109">
    <property type="entry name" value="Folylpolyglutamate_synth_CS"/>
</dbReference>
<dbReference type="PROSITE" id="PS01012">
    <property type="entry name" value="FOLYLPOLYGLU_SYNT_2"/>
    <property type="match status" value="1"/>
</dbReference>
<evidence type="ECO:0000313" key="9">
    <source>
        <dbReference type="Proteomes" id="UP000006790"/>
    </source>
</evidence>
<dbReference type="SUPFAM" id="SSF53244">
    <property type="entry name" value="MurD-like peptide ligases, peptide-binding domain"/>
    <property type="match status" value="1"/>
</dbReference>
<dbReference type="SUPFAM" id="SSF53623">
    <property type="entry name" value="MurD-like peptide ligases, catalytic domain"/>
    <property type="match status" value="1"/>
</dbReference>
<dbReference type="PANTHER" id="PTHR11136">
    <property type="entry name" value="FOLYLPOLYGLUTAMATE SYNTHASE-RELATED"/>
    <property type="match status" value="1"/>
</dbReference>
<dbReference type="GO" id="GO:0005739">
    <property type="term" value="C:mitochondrion"/>
    <property type="evidence" value="ECO:0007669"/>
    <property type="project" value="TreeGrafter"/>
</dbReference>
<keyword evidence="4 7" id="KW-0547">Nucleotide-binding</keyword>
<evidence type="ECO:0000256" key="1">
    <source>
        <dbReference type="ARBA" id="ARBA00008276"/>
    </source>
</evidence>
<gene>
    <name evidence="8" type="ordered locus">Ecym_6102</name>
</gene>
<dbReference type="STRING" id="931890.G8JV18"/>
<proteinExistence type="inferred from homology"/>
<keyword evidence="3" id="KW-0479">Metal-binding</keyword>
<dbReference type="EMBL" id="CP002502">
    <property type="protein sequence ID" value="AET40497.1"/>
    <property type="molecule type" value="Genomic_DNA"/>
</dbReference>
<protein>
    <recommendedName>
        <fullName evidence="7">Dihydrofolate synthetase</fullName>
        <ecNumber evidence="7">6.3.2.12</ecNumber>
    </recommendedName>
</protein>
<dbReference type="OMA" id="NENYLVY"/>
<organism evidence="8 9">
    <name type="scientific">Eremothecium cymbalariae (strain CBS 270.75 / DBVPG 7215 / KCTC 17166 / NRRL Y-17582)</name>
    <name type="common">Yeast</name>
    <dbReference type="NCBI Taxonomy" id="931890"/>
    <lineage>
        <taxon>Eukaryota</taxon>
        <taxon>Fungi</taxon>
        <taxon>Dikarya</taxon>
        <taxon>Ascomycota</taxon>
        <taxon>Saccharomycotina</taxon>
        <taxon>Saccharomycetes</taxon>
        <taxon>Saccharomycetales</taxon>
        <taxon>Saccharomycetaceae</taxon>
        <taxon>Eremothecium</taxon>
    </lineage>
</organism>
<accession>G8JV18</accession>
<evidence type="ECO:0000256" key="3">
    <source>
        <dbReference type="ARBA" id="ARBA00022723"/>
    </source>
</evidence>
<keyword evidence="2 7" id="KW-0436">Ligase</keyword>
<dbReference type="GO" id="GO:0008841">
    <property type="term" value="F:dihydrofolate synthase activity"/>
    <property type="evidence" value="ECO:0007669"/>
    <property type="project" value="UniProtKB-EC"/>
</dbReference>
<sequence length="427" mass="46692">MSIDLRLSRIRNLLRVVNNPHYGLKYLHITGTNGKGSVCSYLASVLQKQAARPLVGKFTSPHLAYVNESITVNDVPISDDDFRSIKQDLLTSDRFSCSEFEILACIAFKYFQKRRVDWCVLEVGVGGQLDATNVVQGRDKICGITKISLDHEGLLGSGLTSIAAVKSGIVSEGVEFTAVDGTNDGEAVAVIRRRCDEIGSQLKLASCKPNGLIETDSWGLVNTQNLPLNGEYQVQNLSVALSMLDYLQKCQKISINTDQLMAGIASVRWPARLHHTQLKYSKDDGALPVLMDGAHNASAAVELEKYLTKHYRTGGQGRLVFIIAVSEGKTLDTLLKPIIHKQDRVVVPSFGPVEGSPWVHPVNPVSLAEAVKQYTDSVIVKEDPAEAVKYVAQVYPQEKVVICGSLYLCGHLIRNHDSNMSASSSDN</sequence>
<dbReference type="Gene3D" id="3.40.1190.10">
    <property type="entry name" value="Mur-like, catalytic domain"/>
    <property type="match status" value="1"/>
</dbReference>
<dbReference type="EC" id="6.3.2.12" evidence="7"/>
<comment type="pathway">
    <text evidence="7">Cofactor biosynthesis; tetrahydrofolylpolyglutamate biosynthesis.</text>
</comment>
<dbReference type="HOGENOM" id="CLU_015869_1_1_1"/>
<reference evidence="9" key="1">
    <citation type="journal article" date="2012" name="G3 (Bethesda)">
        <title>Pichia sorbitophila, an interspecies yeast hybrid reveals early steps of genome resolution following polyploidization.</title>
        <authorList>
            <person name="Leh Louis V."/>
            <person name="Despons L."/>
            <person name="Friedrich A."/>
            <person name="Martin T."/>
            <person name="Durrens P."/>
            <person name="Casaregola S."/>
            <person name="Neuveglise C."/>
            <person name="Fairhead C."/>
            <person name="Marck C."/>
            <person name="Cruz J.A."/>
            <person name="Straub M.L."/>
            <person name="Kugler V."/>
            <person name="Sacerdot C."/>
            <person name="Uzunov Z."/>
            <person name="Thierry A."/>
            <person name="Weiss S."/>
            <person name="Bleykasten C."/>
            <person name="De Montigny J."/>
            <person name="Jacques N."/>
            <person name="Jung P."/>
            <person name="Lemaire M."/>
            <person name="Mallet S."/>
            <person name="Morel G."/>
            <person name="Richard G.F."/>
            <person name="Sarkar A."/>
            <person name="Savel G."/>
            <person name="Schacherer J."/>
            <person name="Seret M.L."/>
            <person name="Talla E."/>
            <person name="Samson G."/>
            <person name="Jubin C."/>
            <person name="Poulain J."/>
            <person name="Vacherie B."/>
            <person name="Barbe V."/>
            <person name="Pelletier E."/>
            <person name="Sherman D.J."/>
            <person name="Westhof E."/>
            <person name="Weissenbach J."/>
            <person name="Baret P.V."/>
            <person name="Wincker P."/>
            <person name="Gaillardin C."/>
            <person name="Dujon B."/>
            <person name="Souciet J.L."/>
        </authorList>
    </citation>
    <scope>NUCLEOTIDE SEQUENCE [LARGE SCALE GENOMIC DNA]</scope>
    <source>
        <strain evidence="9">CBS 270.75 / DBVPG 7215 / KCTC 17166 / NRRL Y-17582</strain>
    </source>
</reference>
<evidence type="ECO:0000256" key="2">
    <source>
        <dbReference type="ARBA" id="ARBA00022598"/>
    </source>
</evidence>
<dbReference type="GeneID" id="11468877"/>
<dbReference type="FunCoup" id="G8JV18">
    <property type="interactions" value="154"/>
</dbReference>